<sequence length="139" mass="16428">MASRRATQKALYGKIVPLWPKDPMRPQVDFPAFLERRLESDFGDAPQPKVNDWPEINDGSKRPIFAYSDEPASFEKQWAVLNGLIANKYQKKYPVKKLTEPGFDPDYYKKLIRELDDAPHRNWLSSYINSWRGFIRWEH</sequence>
<dbReference type="OMA" id="GFIRWEH"/>
<dbReference type="OrthoDB" id="2107880at2759"/>
<dbReference type="GO" id="GO:0034551">
    <property type="term" value="P:mitochondrial respiratory chain complex III assembly"/>
    <property type="evidence" value="ECO:0007669"/>
    <property type="project" value="TreeGrafter"/>
</dbReference>
<dbReference type="PANTHER" id="PTHR28250:SF1">
    <property type="entry name" value="CYTOCHROME B PRE-MRNA-PROCESSING PROTEIN 6"/>
    <property type="match status" value="1"/>
</dbReference>
<proteinExistence type="predicted"/>
<dbReference type="eggNOG" id="ENOG502S71Q">
    <property type="taxonomic scope" value="Eukaryota"/>
</dbReference>
<dbReference type="GO" id="GO:0043022">
    <property type="term" value="F:ribosome binding"/>
    <property type="evidence" value="ECO:0007669"/>
    <property type="project" value="InterPro"/>
</dbReference>
<dbReference type="Proteomes" id="UP000015100">
    <property type="component" value="Unassembled WGS sequence"/>
</dbReference>
<evidence type="ECO:0000313" key="2">
    <source>
        <dbReference type="Proteomes" id="UP000015100"/>
    </source>
</evidence>
<protein>
    <submittedName>
        <fullName evidence="1">Uncharacterized protein</fullName>
    </submittedName>
</protein>
<gene>
    <name evidence="1" type="ORF">H072_568</name>
</gene>
<reference evidence="1 2" key="1">
    <citation type="journal article" date="2013" name="PLoS Genet.">
        <title>Genomic mechanisms accounting for the adaptation to parasitism in nematode-trapping fungi.</title>
        <authorList>
            <person name="Meerupati T."/>
            <person name="Andersson K.M."/>
            <person name="Friman E."/>
            <person name="Kumar D."/>
            <person name="Tunlid A."/>
            <person name="Ahren D."/>
        </authorList>
    </citation>
    <scope>NUCLEOTIDE SEQUENCE [LARGE SCALE GENOMIC DNA]</scope>
    <source>
        <strain evidence="1 2">CBS 200.50</strain>
    </source>
</reference>
<accession>S8AWQ2</accession>
<dbReference type="PANTHER" id="PTHR28250">
    <property type="entry name" value="CYTOCHROME B PRE-MRNA-PROCESSING PROTEIN 6"/>
    <property type="match status" value="1"/>
</dbReference>
<organism evidence="1 2">
    <name type="scientific">Dactylellina haptotyla (strain CBS 200.50)</name>
    <name type="common">Nematode-trapping fungus</name>
    <name type="synonym">Monacrosporium haptotylum</name>
    <dbReference type="NCBI Taxonomy" id="1284197"/>
    <lineage>
        <taxon>Eukaryota</taxon>
        <taxon>Fungi</taxon>
        <taxon>Dikarya</taxon>
        <taxon>Ascomycota</taxon>
        <taxon>Pezizomycotina</taxon>
        <taxon>Orbiliomycetes</taxon>
        <taxon>Orbiliales</taxon>
        <taxon>Orbiliaceae</taxon>
        <taxon>Dactylellina</taxon>
    </lineage>
</organism>
<dbReference type="EMBL" id="AQGS01000016">
    <property type="protein sequence ID" value="EPS45396.1"/>
    <property type="molecule type" value="Genomic_DNA"/>
</dbReference>
<comment type="caution">
    <text evidence="1">The sequence shown here is derived from an EMBL/GenBank/DDBJ whole genome shotgun (WGS) entry which is preliminary data.</text>
</comment>
<keyword evidence="2" id="KW-1185">Reference proteome</keyword>
<dbReference type="AlphaFoldDB" id="S8AWQ2"/>
<name>S8AWQ2_DACHA</name>
<dbReference type="Pfam" id="PF20180">
    <property type="entry name" value="UQCC2_CBP6"/>
    <property type="match status" value="1"/>
</dbReference>
<dbReference type="HOGENOM" id="CLU_138679_1_0_1"/>
<dbReference type="GO" id="GO:0061671">
    <property type="term" value="C:Cbp3p-Cbp6 complex"/>
    <property type="evidence" value="ECO:0007669"/>
    <property type="project" value="InterPro"/>
</dbReference>
<reference evidence="2" key="2">
    <citation type="submission" date="2013-04" db="EMBL/GenBank/DDBJ databases">
        <title>Genomic mechanisms accounting for the adaptation to parasitism in nematode-trapping fungi.</title>
        <authorList>
            <person name="Ahren D.G."/>
        </authorList>
    </citation>
    <scope>NUCLEOTIDE SEQUENCE [LARGE SCALE GENOMIC DNA]</scope>
    <source>
        <strain evidence="2">CBS 200.50</strain>
    </source>
</reference>
<evidence type="ECO:0000313" key="1">
    <source>
        <dbReference type="EMBL" id="EPS45396.1"/>
    </source>
</evidence>
<dbReference type="InterPro" id="IPR037653">
    <property type="entry name" value="Cbp6"/>
</dbReference>